<protein>
    <submittedName>
        <fullName evidence="2">Putative nucleotidyltransferase with HDIG domain</fullName>
    </submittedName>
</protein>
<dbReference type="CDD" id="cd00077">
    <property type="entry name" value="HDc"/>
    <property type="match status" value="1"/>
</dbReference>
<reference evidence="2 3" key="1">
    <citation type="submission" date="2020-08" db="EMBL/GenBank/DDBJ databases">
        <title>Genomic Encyclopedia of Type Strains, Phase IV (KMG-IV): sequencing the most valuable type-strain genomes for metagenomic binning, comparative biology and taxonomic classification.</title>
        <authorList>
            <person name="Goeker M."/>
        </authorList>
    </citation>
    <scope>NUCLEOTIDE SEQUENCE [LARGE SCALE GENOMIC DNA]</scope>
    <source>
        <strain evidence="2 3">DSM 22071</strain>
    </source>
</reference>
<dbReference type="InterPro" id="IPR021812">
    <property type="entry name" value="DUF3391"/>
</dbReference>
<dbReference type="AlphaFoldDB" id="A0A7W8DFV1"/>
<feature type="domain" description="HD-GYP" evidence="1">
    <location>
        <begin position="140"/>
        <end position="338"/>
    </location>
</feature>
<dbReference type="EMBL" id="JACHID010000001">
    <property type="protein sequence ID" value="MBB5020777.1"/>
    <property type="molecule type" value="Genomic_DNA"/>
</dbReference>
<evidence type="ECO:0000313" key="3">
    <source>
        <dbReference type="Proteomes" id="UP000528322"/>
    </source>
</evidence>
<sequence length="405" mass="45450">MKDHIVKISIDQLIAGMYVHDLSSEWTDTPFNRRFMVTDIGMANRIREYGIRELYIDTFKGKAPQGEVATRLEVEEELDEQINQMLKESTRTHQVSYTEEIGAARQIHQMATGKVVSILSDARLGKRIEAEKMEPVVASMTSSILRNPSAMMSLGRIRDADQYTFEHSVSVATFLIAFARAQGMDESTTHHIGMGAMLHDIGKTQVPESILNKPGKLTDEEFAIMKSHAPLGAELLANCRGISAIAIDVAAQHHERYDGTGYPRGLKGDNISHYGQMAAVVDVYDAITSDRCYHKGQSPTAVLRKLLEWSKFHFNPLVVQQFIKCVGIYPPGSLVRLSNDHLAIVLDTDAANTLQPTVRVIYNIVSRRPVRPYTLKLQQEESSSHKITGFEDQDKWNIPIEPFLK</sequence>
<dbReference type="GO" id="GO:0016740">
    <property type="term" value="F:transferase activity"/>
    <property type="evidence" value="ECO:0007669"/>
    <property type="project" value="UniProtKB-KW"/>
</dbReference>
<dbReference type="Proteomes" id="UP000528322">
    <property type="component" value="Unassembled WGS sequence"/>
</dbReference>
<evidence type="ECO:0000259" key="1">
    <source>
        <dbReference type="PROSITE" id="PS51832"/>
    </source>
</evidence>
<dbReference type="Pfam" id="PF13487">
    <property type="entry name" value="HD_5"/>
    <property type="match status" value="1"/>
</dbReference>
<dbReference type="SUPFAM" id="SSF109604">
    <property type="entry name" value="HD-domain/PDEase-like"/>
    <property type="match status" value="1"/>
</dbReference>
<dbReference type="NCBIfam" id="TIGR00277">
    <property type="entry name" value="HDIG"/>
    <property type="match status" value="1"/>
</dbReference>
<name>A0A7W8DFV1_9BACT</name>
<evidence type="ECO:0000313" key="2">
    <source>
        <dbReference type="EMBL" id="MBB5020777.1"/>
    </source>
</evidence>
<dbReference type="Gene3D" id="1.10.3210.10">
    <property type="entry name" value="Hypothetical protein af1432"/>
    <property type="match status" value="1"/>
</dbReference>
<organism evidence="2 3">
    <name type="scientific">Desulfurispira natronophila</name>
    <dbReference type="NCBI Taxonomy" id="682562"/>
    <lineage>
        <taxon>Bacteria</taxon>
        <taxon>Pseudomonadati</taxon>
        <taxon>Chrysiogenota</taxon>
        <taxon>Chrysiogenia</taxon>
        <taxon>Chrysiogenales</taxon>
        <taxon>Chrysiogenaceae</taxon>
        <taxon>Desulfurispira</taxon>
    </lineage>
</organism>
<keyword evidence="2" id="KW-0808">Transferase</keyword>
<dbReference type="SMART" id="SM00471">
    <property type="entry name" value="HDc"/>
    <property type="match status" value="1"/>
</dbReference>
<gene>
    <name evidence="2" type="ORF">HNR37_000080</name>
</gene>
<dbReference type="InterPro" id="IPR037522">
    <property type="entry name" value="HD_GYP_dom"/>
</dbReference>
<proteinExistence type="predicted"/>
<keyword evidence="3" id="KW-1185">Reference proteome</keyword>
<accession>A0A7W8DFV1</accession>
<dbReference type="InterPro" id="IPR006675">
    <property type="entry name" value="HDIG_dom"/>
</dbReference>
<dbReference type="PANTHER" id="PTHR43155:SF2">
    <property type="entry name" value="CYCLIC DI-GMP PHOSPHODIESTERASE PA4108"/>
    <property type="match status" value="1"/>
</dbReference>
<dbReference type="Pfam" id="PF11871">
    <property type="entry name" value="DUF3391"/>
    <property type="match status" value="1"/>
</dbReference>
<dbReference type="RefSeq" id="WP_183728209.1">
    <property type="nucleotide sequence ID" value="NZ_JACHID010000001.1"/>
</dbReference>
<comment type="caution">
    <text evidence="2">The sequence shown here is derived from an EMBL/GenBank/DDBJ whole genome shotgun (WGS) entry which is preliminary data.</text>
</comment>
<dbReference type="PANTHER" id="PTHR43155">
    <property type="entry name" value="CYCLIC DI-GMP PHOSPHODIESTERASE PA4108-RELATED"/>
    <property type="match status" value="1"/>
</dbReference>
<dbReference type="PROSITE" id="PS51832">
    <property type="entry name" value="HD_GYP"/>
    <property type="match status" value="1"/>
</dbReference>
<dbReference type="InterPro" id="IPR003607">
    <property type="entry name" value="HD/PDEase_dom"/>
</dbReference>